<dbReference type="AlphaFoldDB" id="A0A8S1SRN7"/>
<accession>A0A8S1SRN7</accession>
<dbReference type="EMBL" id="CAJJDO010000009">
    <property type="protein sequence ID" value="CAD8141152.1"/>
    <property type="molecule type" value="Genomic_DNA"/>
</dbReference>
<comment type="caution">
    <text evidence="1">The sequence shown here is derived from an EMBL/GenBank/DDBJ whole genome shotgun (WGS) entry which is preliminary data.</text>
</comment>
<reference evidence="1" key="1">
    <citation type="submission" date="2021-01" db="EMBL/GenBank/DDBJ databases">
        <authorList>
            <consortium name="Genoscope - CEA"/>
            <person name="William W."/>
        </authorList>
    </citation>
    <scope>NUCLEOTIDE SEQUENCE</scope>
</reference>
<sequence length="53" mass="6355">MMMSSTLQNIKCFTHKLEISTINLSKSVMNENKYFLYKMLNRENKFQQYGLSQ</sequence>
<keyword evidence="2" id="KW-1185">Reference proteome</keyword>
<dbReference type="Proteomes" id="UP000689195">
    <property type="component" value="Unassembled WGS sequence"/>
</dbReference>
<evidence type="ECO:0000313" key="1">
    <source>
        <dbReference type="EMBL" id="CAD8141152.1"/>
    </source>
</evidence>
<protein>
    <submittedName>
        <fullName evidence="1">Uncharacterized protein</fullName>
    </submittedName>
</protein>
<name>A0A8S1SRN7_9CILI</name>
<gene>
    <name evidence="1" type="ORF">PPENT_87.1.T0090466</name>
</gene>
<proteinExistence type="predicted"/>
<evidence type="ECO:0000313" key="2">
    <source>
        <dbReference type="Proteomes" id="UP000689195"/>
    </source>
</evidence>
<organism evidence="1 2">
    <name type="scientific">Paramecium pentaurelia</name>
    <dbReference type="NCBI Taxonomy" id="43138"/>
    <lineage>
        <taxon>Eukaryota</taxon>
        <taxon>Sar</taxon>
        <taxon>Alveolata</taxon>
        <taxon>Ciliophora</taxon>
        <taxon>Intramacronucleata</taxon>
        <taxon>Oligohymenophorea</taxon>
        <taxon>Peniculida</taxon>
        <taxon>Parameciidae</taxon>
        <taxon>Paramecium</taxon>
    </lineage>
</organism>